<organism evidence="10 11">
    <name type="scientific">Amaricoccus solimangrovi</name>
    <dbReference type="NCBI Taxonomy" id="2589815"/>
    <lineage>
        <taxon>Bacteria</taxon>
        <taxon>Pseudomonadati</taxon>
        <taxon>Pseudomonadota</taxon>
        <taxon>Alphaproteobacteria</taxon>
        <taxon>Rhodobacterales</taxon>
        <taxon>Paracoccaceae</taxon>
        <taxon>Amaricoccus</taxon>
    </lineage>
</organism>
<dbReference type="InterPro" id="IPR003593">
    <property type="entry name" value="AAA+_ATPase"/>
</dbReference>
<dbReference type="InterPro" id="IPR005893">
    <property type="entry name" value="PotA-like"/>
</dbReference>
<protein>
    <recommendedName>
        <fullName evidence="8">Spermidine/putrescine import ATP-binding protein PotA</fullName>
        <ecNumber evidence="8">7.6.2.11</ecNumber>
    </recommendedName>
</protein>
<evidence type="ECO:0000256" key="2">
    <source>
        <dbReference type="ARBA" id="ARBA00022475"/>
    </source>
</evidence>
<dbReference type="Proteomes" id="UP000319255">
    <property type="component" value="Unassembled WGS sequence"/>
</dbReference>
<dbReference type="InterPro" id="IPR017871">
    <property type="entry name" value="ABC_transporter-like_CS"/>
</dbReference>
<keyword evidence="3" id="KW-0997">Cell inner membrane</keyword>
<dbReference type="InterPro" id="IPR008995">
    <property type="entry name" value="Mo/tungstate-bd_C_term_dom"/>
</dbReference>
<feature type="domain" description="ABC transporter" evidence="9">
    <location>
        <begin position="22"/>
        <end position="252"/>
    </location>
</feature>
<comment type="caution">
    <text evidence="10">The sequence shown here is derived from an EMBL/GenBank/DDBJ whole genome shotgun (WGS) entry which is preliminary data.</text>
</comment>
<evidence type="ECO:0000256" key="5">
    <source>
        <dbReference type="ARBA" id="ARBA00022840"/>
    </source>
</evidence>
<evidence type="ECO:0000313" key="11">
    <source>
        <dbReference type="Proteomes" id="UP000319255"/>
    </source>
</evidence>
<evidence type="ECO:0000256" key="7">
    <source>
        <dbReference type="ARBA" id="ARBA00023136"/>
    </source>
</evidence>
<dbReference type="RefSeq" id="WP_140452251.1">
    <property type="nucleotide sequence ID" value="NZ_VFRP01000001.1"/>
</dbReference>
<gene>
    <name evidence="8 10" type="primary">potA</name>
    <name evidence="10" type="ORF">FJM51_01085</name>
</gene>
<sequence>MNTPVPVATSKPWITGAEPPFIRISKVTKRFGDFYAVDDVSLDIYKGELFCLLGGSGCGKSTLLRMLAGFETPTEGRIEIDGQDMAGKAPYERPTNMMFQSYALFPHMTVEKNVAYGLYRDGMKKAEAMEKVAEMLRLVQLTPFASRKPHQLSGGQRQRVALARSLVKRPKLLLLDEPLGALDKKLREETQFELIKIQESLGVTFIVVTHDQEEAMTLASRIGVMNAGQIVQVGEPPEIYEHPNSRFVADFIGSVNMFEGRVTEDEPDYIRLGVADLGGSIYVGHGVSCVLDQQLWYAVRPEKIRISRTRPDKTENVFRAVVDEIAYMGNISIHRLKLPTGRLLSATKANLTRHDDEAITWGDEVWVTWDDTAGAVLTR</sequence>
<dbReference type="OrthoDB" id="9802264at2"/>
<evidence type="ECO:0000256" key="3">
    <source>
        <dbReference type="ARBA" id="ARBA00022519"/>
    </source>
</evidence>
<evidence type="ECO:0000256" key="1">
    <source>
        <dbReference type="ARBA" id="ARBA00022448"/>
    </source>
</evidence>
<comment type="function">
    <text evidence="8">Part of the ABC transporter complex PotABCD involved in spermidine/putrescine import. Responsible for energy coupling to the transport system.</text>
</comment>
<dbReference type="EMBL" id="VFRP01000001">
    <property type="protein sequence ID" value="TPE53673.1"/>
    <property type="molecule type" value="Genomic_DNA"/>
</dbReference>
<evidence type="ECO:0000256" key="4">
    <source>
        <dbReference type="ARBA" id="ARBA00022741"/>
    </source>
</evidence>
<keyword evidence="1 8" id="KW-0813">Transport</keyword>
<dbReference type="GO" id="GO:0015847">
    <property type="term" value="P:putrescine transport"/>
    <property type="evidence" value="ECO:0007669"/>
    <property type="project" value="UniProtKB-ARBA"/>
</dbReference>
<evidence type="ECO:0000256" key="8">
    <source>
        <dbReference type="RuleBase" id="RU364083"/>
    </source>
</evidence>
<keyword evidence="2 8" id="KW-1003">Cell membrane</keyword>
<dbReference type="Pfam" id="PF00005">
    <property type="entry name" value="ABC_tran"/>
    <property type="match status" value="1"/>
</dbReference>
<dbReference type="EC" id="7.6.2.11" evidence="8"/>
<keyword evidence="4 8" id="KW-0547">Nucleotide-binding</keyword>
<reference evidence="10 11" key="1">
    <citation type="submission" date="2019-06" db="EMBL/GenBank/DDBJ databases">
        <title>A novel bacterium of genus Amaricoccus, isolated from marine sediment.</title>
        <authorList>
            <person name="Huang H."/>
            <person name="Mo K."/>
            <person name="Hu Y."/>
        </authorList>
    </citation>
    <scope>NUCLEOTIDE SEQUENCE [LARGE SCALE GENOMIC DNA]</scope>
    <source>
        <strain evidence="10 11">HB172011</strain>
    </source>
</reference>
<dbReference type="Gene3D" id="3.40.50.300">
    <property type="entry name" value="P-loop containing nucleotide triphosphate hydrolases"/>
    <property type="match status" value="1"/>
</dbReference>
<dbReference type="Gene3D" id="2.40.50.100">
    <property type="match status" value="1"/>
</dbReference>
<dbReference type="SUPFAM" id="SSF52540">
    <property type="entry name" value="P-loop containing nucleoside triphosphate hydrolases"/>
    <property type="match status" value="1"/>
</dbReference>
<evidence type="ECO:0000313" key="10">
    <source>
        <dbReference type="EMBL" id="TPE53673.1"/>
    </source>
</evidence>
<name>A0A501WV90_9RHOB</name>
<evidence type="ECO:0000259" key="9">
    <source>
        <dbReference type="PROSITE" id="PS50893"/>
    </source>
</evidence>
<keyword evidence="5 8" id="KW-0067">ATP-binding</keyword>
<dbReference type="GO" id="GO:0043190">
    <property type="term" value="C:ATP-binding cassette (ABC) transporter complex"/>
    <property type="evidence" value="ECO:0007669"/>
    <property type="project" value="InterPro"/>
</dbReference>
<dbReference type="InterPro" id="IPR050093">
    <property type="entry name" value="ABC_SmlMolc_Importer"/>
</dbReference>
<dbReference type="GO" id="GO:0016887">
    <property type="term" value="F:ATP hydrolysis activity"/>
    <property type="evidence" value="ECO:0007669"/>
    <property type="project" value="InterPro"/>
</dbReference>
<proteinExistence type="inferred from homology"/>
<keyword evidence="7 8" id="KW-0472">Membrane</keyword>
<evidence type="ECO:0000256" key="6">
    <source>
        <dbReference type="ARBA" id="ARBA00022967"/>
    </source>
</evidence>
<dbReference type="InterPro" id="IPR027417">
    <property type="entry name" value="P-loop_NTPase"/>
</dbReference>
<comment type="catalytic activity">
    <reaction evidence="8">
        <text>ATP + H2O + polyamine-[polyamine-binding protein]Side 1 = ADP + phosphate + polyamineSide 2 + [polyamine-binding protein]Side 1.</text>
        <dbReference type="EC" id="7.6.2.11"/>
    </reaction>
</comment>
<dbReference type="SMART" id="SM00382">
    <property type="entry name" value="AAA"/>
    <property type="match status" value="1"/>
</dbReference>
<dbReference type="AlphaFoldDB" id="A0A501WV90"/>
<dbReference type="InterPro" id="IPR003439">
    <property type="entry name" value="ABC_transporter-like_ATP-bd"/>
</dbReference>
<comment type="subunit">
    <text evidence="8">The complex is composed of two ATP-binding proteins (PotA), two transmembrane proteins (PotB and PotC) and a solute-binding protein (PotD).</text>
</comment>
<dbReference type="FunFam" id="3.40.50.300:FF:000133">
    <property type="entry name" value="Spermidine/putrescine import ATP-binding protein PotA"/>
    <property type="match status" value="1"/>
</dbReference>
<dbReference type="PANTHER" id="PTHR42781">
    <property type="entry name" value="SPERMIDINE/PUTRESCINE IMPORT ATP-BINDING PROTEIN POTA"/>
    <property type="match status" value="1"/>
</dbReference>
<dbReference type="PANTHER" id="PTHR42781:SF5">
    <property type="entry name" value="PUTRESCINE TRANSPORT ATP-BINDING PROTEIN POTG"/>
    <property type="match status" value="1"/>
</dbReference>
<dbReference type="PROSITE" id="PS00211">
    <property type="entry name" value="ABC_TRANSPORTER_1"/>
    <property type="match status" value="1"/>
</dbReference>
<comment type="similarity">
    <text evidence="8">Belongs to the ABC transporter superfamily. Spermidine/putrescine importer (TC 3.A.1.11.1) family.</text>
</comment>
<dbReference type="GO" id="GO:0005524">
    <property type="term" value="F:ATP binding"/>
    <property type="evidence" value="ECO:0007669"/>
    <property type="project" value="UniProtKB-KW"/>
</dbReference>
<accession>A0A501WV90</accession>
<dbReference type="Pfam" id="PF08402">
    <property type="entry name" value="TOBE_2"/>
    <property type="match status" value="1"/>
</dbReference>
<keyword evidence="11" id="KW-1185">Reference proteome</keyword>
<dbReference type="SUPFAM" id="SSF50331">
    <property type="entry name" value="MOP-like"/>
    <property type="match status" value="1"/>
</dbReference>
<keyword evidence="6 8" id="KW-1278">Translocase</keyword>
<dbReference type="InterPro" id="IPR013611">
    <property type="entry name" value="Transp-assoc_OB_typ2"/>
</dbReference>
<dbReference type="GO" id="GO:0015417">
    <property type="term" value="F:ABC-type polyamine transporter activity"/>
    <property type="evidence" value="ECO:0007669"/>
    <property type="project" value="UniProtKB-EC"/>
</dbReference>
<dbReference type="PROSITE" id="PS50893">
    <property type="entry name" value="ABC_TRANSPORTER_2"/>
    <property type="match status" value="1"/>
</dbReference>
<dbReference type="NCBIfam" id="TIGR01187">
    <property type="entry name" value="potA"/>
    <property type="match status" value="1"/>
</dbReference>